<name>A0ABR1EQH8_NECAM</name>
<feature type="compositionally biased region" description="Low complexity" evidence="1">
    <location>
        <begin position="472"/>
        <end position="512"/>
    </location>
</feature>
<organism evidence="2 3">
    <name type="scientific">Necator americanus</name>
    <name type="common">Human hookworm</name>
    <dbReference type="NCBI Taxonomy" id="51031"/>
    <lineage>
        <taxon>Eukaryota</taxon>
        <taxon>Metazoa</taxon>
        <taxon>Ecdysozoa</taxon>
        <taxon>Nematoda</taxon>
        <taxon>Chromadorea</taxon>
        <taxon>Rhabditida</taxon>
        <taxon>Rhabditina</taxon>
        <taxon>Rhabditomorpha</taxon>
        <taxon>Strongyloidea</taxon>
        <taxon>Ancylostomatidae</taxon>
        <taxon>Bunostominae</taxon>
        <taxon>Necator</taxon>
    </lineage>
</organism>
<feature type="region of interest" description="Disordered" evidence="1">
    <location>
        <begin position="635"/>
        <end position="707"/>
    </location>
</feature>
<feature type="compositionally biased region" description="Polar residues" evidence="1">
    <location>
        <begin position="586"/>
        <end position="609"/>
    </location>
</feature>
<dbReference type="Proteomes" id="UP001303046">
    <property type="component" value="Unassembled WGS sequence"/>
</dbReference>
<feature type="compositionally biased region" description="Polar residues" evidence="1">
    <location>
        <begin position="513"/>
        <end position="523"/>
    </location>
</feature>
<feature type="region of interest" description="Disordered" evidence="1">
    <location>
        <begin position="410"/>
        <end position="451"/>
    </location>
</feature>
<feature type="compositionally biased region" description="Polar residues" evidence="1">
    <location>
        <begin position="275"/>
        <end position="287"/>
    </location>
</feature>
<evidence type="ECO:0000313" key="2">
    <source>
        <dbReference type="EMBL" id="KAK6764900.1"/>
    </source>
</evidence>
<dbReference type="EMBL" id="JAVFWL010000006">
    <property type="protein sequence ID" value="KAK6764900.1"/>
    <property type="molecule type" value="Genomic_DNA"/>
</dbReference>
<feature type="region of interest" description="Disordered" evidence="1">
    <location>
        <begin position="472"/>
        <end position="574"/>
    </location>
</feature>
<feature type="compositionally biased region" description="Polar residues" evidence="1">
    <location>
        <begin position="294"/>
        <end position="311"/>
    </location>
</feature>
<gene>
    <name evidence="2" type="primary">Necator_chrX.g25172</name>
    <name evidence="2" type="ORF">RB195_025006</name>
</gene>
<reference evidence="2 3" key="1">
    <citation type="submission" date="2023-08" db="EMBL/GenBank/DDBJ databases">
        <title>A Necator americanus chromosomal reference genome.</title>
        <authorList>
            <person name="Ilik V."/>
            <person name="Petrzelkova K.J."/>
            <person name="Pardy F."/>
            <person name="Fuh T."/>
            <person name="Niatou-Singa F.S."/>
            <person name="Gouil Q."/>
            <person name="Baker L."/>
            <person name="Ritchie M.E."/>
            <person name="Jex A.R."/>
            <person name="Gazzola D."/>
            <person name="Li H."/>
            <person name="Toshio Fujiwara R."/>
            <person name="Zhan B."/>
            <person name="Aroian R.V."/>
            <person name="Pafco B."/>
            <person name="Schwarz E.M."/>
        </authorList>
    </citation>
    <scope>NUCLEOTIDE SEQUENCE [LARGE SCALE GENOMIC DNA]</scope>
    <source>
        <strain evidence="2 3">Aroian</strain>
        <tissue evidence="2">Whole animal</tissue>
    </source>
</reference>
<evidence type="ECO:0000256" key="1">
    <source>
        <dbReference type="SAM" id="MobiDB-lite"/>
    </source>
</evidence>
<feature type="compositionally biased region" description="Polar residues" evidence="1">
    <location>
        <begin position="547"/>
        <end position="574"/>
    </location>
</feature>
<evidence type="ECO:0000313" key="3">
    <source>
        <dbReference type="Proteomes" id="UP001303046"/>
    </source>
</evidence>
<accession>A0ABR1EQH8</accession>
<feature type="compositionally biased region" description="Polar residues" evidence="1">
    <location>
        <begin position="414"/>
        <end position="451"/>
    </location>
</feature>
<feature type="compositionally biased region" description="Low complexity" evidence="1">
    <location>
        <begin position="645"/>
        <end position="654"/>
    </location>
</feature>
<comment type="caution">
    <text evidence="2">The sequence shown here is derived from an EMBL/GenBank/DDBJ whole genome shotgun (WGS) entry which is preliminary data.</text>
</comment>
<feature type="region of interest" description="Disordered" evidence="1">
    <location>
        <begin position="586"/>
        <end position="623"/>
    </location>
</feature>
<keyword evidence="3" id="KW-1185">Reference proteome</keyword>
<proteinExistence type="predicted"/>
<protein>
    <submittedName>
        <fullName evidence="2">Uncharacterized protein</fullName>
    </submittedName>
</protein>
<feature type="region of interest" description="Disordered" evidence="1">
    <location>
        <begin position="275"/>
        <end position="363"/>
    </location>
</feature>
<feature type="compositionally biased region" description="Polar residues" evidence="1">
    <location>
        <begin position="678"/>
        <end position="707"/>
    </location>
</feature>
<sequence>MDRFCASSRRRSRIGKAVFKDGTPRRRCGILYDSCYDMLSTLMLWTLTDPSTATQQLSEGSEPKFRWPYYSIIIKKLKKEIADQRVPPELRALLQFLPIPKNTISVFAMEPYGTPSVATVQKLSGGAARPPSVLQSAPMSGVRHGRYALHISEKVKTSSYDFIHAYINEQNTKGGWKWGWFQASKIDRLPCPIQKWVTRILVHKHQLEYQRPNSIITESNDHFLSAPAVEATGDAPAPSASSANTPGTQTPATPTVSVMGVEATTPGNEEVITSLNSAVSTPSTSDVTMDDATPEQNRTLSSASNPVSPRTTRGGRKRANVNRQHIAGSRQKRSASRNEPPAPSITPSFAQPWHGTGPNVASSVLSQQDPVTYSQHQAQQLSSNAVKDPTKTKIQECINKKRLEAARISAGFPGSSSSQPPTITPNMPQTSYSDSNFSHHSGNNRPLSGDFQNQHAAQANFVQSTVLLQASQSSVDPSQQQMPQQQQMQAIQPSHHTPASHQQQQPAQQSSANVSHSMQSQAIQHMHLHHLQQQMPPQQQPPHIASQGMQHSQVSQQPMMEQQMGQSHLQQTRSSNIQGAMDSQQFPQISGSAHHQSSLGGQMNFQGHTGQLPQQAQQQPRNTMGQFTSREGTMNIDYQQGGRGSRQSMQLSQQTGSQGGIGRSSIPSSQMSGHMGSQHISDTQQVGGHTIGSQQMSHQMTQASMSGQHYFIQQDQRTMNPPYNQSQYTSNNQF</sequence>
<feature type="region of interest" description="Disordered" evidence="1">
    <location>
        <begin position="231"/>
        <end position="254"/>
    </location>
</feature>
<feature type="compositionally biased region" description="Low complexity" evidence="1">
    <location>
        <begin position="611"/>
        <end position="620"/>
    </location>
</feature>
<feature type="compositionally biased region" description="Low complexity" evidence="1">
    <location>
        <begin position="231"/>
        <end position="248"/>
    </location>
</feature>
<feature type="compositionally biased region" description="Low complexity" evidence="1">
    <location>
        <begin position="531"/>
        <end position="543"/>
    </location>
</feature>